<reference evidence="1" key="1">
    <citation type="submission" date="2023-10" db="EMBL/GenBank/DDBJ databases">
        <authorList>
            <person name="Rodriguez Cubillos JULIANA M."/>
            <person name="De Vega J."/>
        </authorList>
    </citation>
    <scope>NUCLEOTIDE SEQUENCE</scope>
</reference>
<name>A0ACB0KZ24_TRIPR</name>
<evidence type="ECO:0000313" key="1">
    <source>
        <dbReference type="EMBL" id="CAJ2661546.1"/>
    </source>
</evidence>
<dbReference type="Proteomes" id="UP001177021">
    <property type="component" value="Unassembled WGS sequence"/>
</dbReference>
<organism evidence="1 2">
    <name type="scientific">Trifolium pratense</name>
    <name type="common">Red clover</name>
    <dbReference type="NCBI Taxonomy" id="57577"/>
    <lineage>
        <taxon>Eukaryota</taxon>
        <taxon>Viridiplantae</taxon>
        <taxon>Streptophyta</taxon>
        <taxon>Embryophyta</taxon>
        <taxon>Tracheophyta</taxon>
        <taxon>Spermatophyta</taxon>
        <taxon>Magnoliopsida</taxon>
        <taxon>eudicotyledons</taxon>
        <taxon>Gunneridae</taxon>
        <taxon>Pentapetalae</taxon>
        <taxon>rosids</taxon>
        <taxon>fabids</taxon>
        <taxon>Fabales</taxon>
        <taxon>Fabaceae</taxon>
        <taxon>Papilionoideae</taxon>
        <taxon>50 kb inversion clade</taxon>
        <taxon>NPAAA clade</taxon>
        <taxon>Hologalegina</taxon>
        <taxon>IRL clade</taxon>
        <taxon>Trifolieae</taxon>
        <taxon>Trifolium</taxon>
    </lineage>
</organism>
<keyword evidence="2" id="KW-1185">Reference proteome</keyword>
<comment type="caution">
    <text evidence="1">The sequence shown here is derived from an EMBL/GenBank/DDBJ whole genome shotgun (WGS) entry which is preliminary data.</text>
</comment>
<gene>
    <name evidence="1" type="ORF">MILVUS5_LOCUS27237</name>
</gene>
<sequence>MQANGSIQQRQLRFARHEKSNKNSLPSSNIGTIFLPQAKARQAHAFPREGSPSRDSNNLIAKQKPGNPTHEGGSYAQIGAYHAIHAQCKPRPAQAKNSMIITKNSLPSSNIGTIFLPQAKARQAHAFPREGHRVGTTTTLLPSKSQAIPPTRVGAMHKYVLTMLSMPNASQGLPKPRTA</sequence>
<proteinExistence type="predicted"/>
<protein>
    <submittedName>
        <fullName evidence="1">Uncharacterized protein</fullName>
    </submittedName>
</protein>
<dbReference type="EMBL" id="CASHSV030000401">
    <property type="protein sequence ID" value="CAJ2661546.1"/>
    <property type="molecule type" value="Genomic_DNA"/>
</dbReference>
<accession>A0ACB0KZ24</accession>
<evidence type="ECO:0000313" key="2">
    <source>
        <dbReference type="Proteomes" id="UP001177021"/>
    </source>
</evidence>